<accession>A0A6I4IMF4</accession>
<dbReference type="RefSeq" id="WP_157522099.1">
    <property type="nucleotide sequence ID" value="NZ_CP066775.1"/>
</dbReference>
<protein>
    <recommendedName>
        <fullName evidence="3">Unsaturated rhamnogalacturonyl hydrolase</fullName>
    </recommendedName>
</protein>
<dbReference type="EMBL" id="CP066775">
    <property type="protein sequence ID" value="QQL50436.1"/>
    <property type="molecule type" value="Genomic_DNA"/>
</dbReference>
<sequence>MYKFLLSLLVFAGLSAAALGQKVTLDYYFNHEVHTNAEGKTMRYHYLWDEKGNTGFSIWGDTFKSLGATLDTVGEAPTATNLQGTAIYIIVDPDSKKENPNPHYITPKDADVIAKWVKSGGVLVMMANDSANVDLQHFNILAAKFGLHFNNDLQNHVIDDSHFEDGVPVIGTGSSIFKPADKFFIKDACSISAPKSASAVLRSNKGGLAIAVSLKYGKGTVFAVGDPWLYNEYVNGRLPAGFENNNAAIELSKWLIAKTKTARRNRH</sequence>
<organism evidence="1 2">
    <name type="scientific">Mucilaginibacter ginkgonis</name>
    <dbReference type="NCBI Taxonomy" id="2682091"/>
    <lineage>
        <taxon>Bacteria</taxon>
        <taxon>Pseudomonadati</taxon>
        <taxon>Bacteroidota</taxon>
        <taxon>Sphingobacteriia</taxon>
        <taxon>Sphingobacteriales</taxon>
        <taxon>Sphingobacteriaceae</taxon>
        <taxon>Mucilaginibacter</taxon>
    </lineage>
</organism>
<dbReference type="AlphaFoldDB" id="A0A6I4IMF4"/>
<dbReference type="InterPro" id="IPR029062">
    <property type="entry name" value="Class_I_gatase-like"/>
</dbReference>
<dbReference type="Proteomes" id="UP000429232">
    <property type="component" value="Chromosome"/>
</dbReference>
<name>A0A6I4IMF4_9SPHI</name>
<dbReference type="Gene3D" id="3.40.50.880">
    <property type="match status" value="1"/>
</dbReference>
<evidence type="ECO:0000313" key="2">
    <source>
        <dbReference type="Proteomes" id="UP000429232"/>
    </source>
</evidence>
<gene>
    <name evidence="1" type="ORF">GO620_002985</name>
</gene>
<dbReference type="SUPFAM" id="SSF52317">
    <property type="entry name" value="Class I glutamine amidotransferase-like"/>
    <property type="match status" value="1"/>
</dbReference>
<dbReference type="KEGG" id="mgik:GO620_002985"/>
<proteinExistence type="predicted"/>
<keyword evidence="2" id="KW-1185">Reference proteome</keyword>
<reference evidence="1 2" key="1">
    <citation type="submission" date="2020-12" db="EMBL/GenBank/DDBJ databases">
        <title>HMF7856_wgs.fasta genome submission.</title>
        <authorList>
            <person name="Kang H."/>
            <person name="Kim H."/>
            <person name="Joh K."/>
        </authorList>
    </citation>
    <scope>NUCLEOTIDE SEQUENCE [LARGE SCALE GENOMIC DNA]</scope>
    <source>
        <strain evidence="1 2">HMF7856</strain>
    </source>
</reference>
<evidence type="ECO:0008006" key="3">
    <source>
        <dbReference type="Google" id="ProtNLM"/>
    </source>
</evidence>
<evidence type="ECO:0000313" key="1">
    <source>
        <dbReference type="EMBL" id="QQL50436.1"/>
    </source>
</evidence>